<keyword evidence="11" id="KW-0446">Lipid-binding</keyword>
<evidence type="ECO:0008006" key="24">
    <source>
        <dbReference type="Google" id="ProtNLM"/>
    </source>
</evidence>
<dbReference type="SMART" id="SM00055">
    <property type="entry name" value="FCH"/>
    <property type="match status" value="1"/>
</dbReference>
<feature type="domain" description="REM-1" evidence="21">
    <location>
        <begin position="336"/>
        <end position="413"/>
    </location>
</feature>
<dbReference type="Gene3D" id="2.30.30.40">
    <property type="entry name" value="SH3 Domains"/>
    <property type="match status" value="1"/>
</dbReference>
<dbReference type="InterPro" id="IPR057871">
    <property type="entry name" value="HR1_CIP4_FNBP1L"/>
</dbReference>
<evidence type="ECO:0000256" key="9">
    <source>
        <dbReference type="ARBA" id="ARBA00022583"/>
    </source>
</evidence>
<dbReference type="CDD" id="cd11628">
    <property type="entry name" value="HR1_CIP4_FNBP1L"/>
    <property type="match status" value="1"/>
</dbReference>
<evidence type="ECO:0000259" key="19">
    <source>
        <dbReference type="PROSITE" id="PS50002"/>
    </source>
</evidence>
<evidence type="ECO:0000256" key="16">
    <source>
        <dbReference type="PROSITE-ProRule" id="PRU01077"/>
    </source>
</evidence>
<feature type="compositionally biased region" description="Basic and acidic residues" evidence="18">
    <location>
        <begin position="333"/>
        <end position="345"/>
    </location>
</feature>
<dbReference type="InterPro" id="IPR036028">
    <property type="entry name" value="SH3-like_dom_sf"/>
</dbReference>
<dbReference type="GO" id="GO:0005764">
    <property type="term" value="C:lysosome"/>
    <property type="evidence" value="ECO:0007669"/>
    <property type="project" value="UniProtKB-SubCell"/>
</dbReference>
<keyword evidence="13" id="KW-0206">Cytoskeleton</keyword>
<gene>
    <name evidence="22" type="ORF">Q7C36_022260</name>
</gene>
<dbReference type="FunFam" id="1.20.1270.60:FF:000002">
    <property type="entry name" value="Formin-binding protein 1-like isoform 1"/>
    <property type="match status" value="1"/>
</dbReference>
<evidence type="ECO:0000256" key="18">
    <source>
        <dbReference type="SAM" id="MobiDB-lite"/>
    </source>
</evidence>
<evidence type="ECO:0000256" key="7">
    <source>
        <dbReference type="ARBA" id="ARBA00022475"/>
    </source>
</evidence>
<dbReference type="PROSITE" id="PS51741">
    <property type="entry name" value="F_BAR"/>
    <property type="match status" value="1"/>
</dbReference>
<dbReference type="Pfam" id="PF25610">
    <property type="entry name" value="HR1_TOCA"/>
    <property type="match status" value="1"/>
</dbReference>
<protein>
    <recommendedName>
        <fullName evidence="24">Formin-binding protein 1-like</fullName>
    </recommendedName>
</protein>
<feature type="domain" description="F-BAR" evidence="20">
    <location>
        <begin position="1"/>
        <end position="263"/>
    </location>
</feature>
<dbReference type="GO" id="GO:0008289">
    <property type="term" value="F:lipid binding"/>
    <property type="evidence" value="ECO:0007669"/>
    <property type="project" value="UniProtKB-KW"/>
</dbReference>
<comment type="caution">
    <text evidence="22">The sequence shown here is derived from an EMBL/GenBank/DDBJ whole genome shotgun (WGS) entry which is preliminary data.</text>
</comment>
<evidence type="ECO:0000256" key="17">
    <source>
        <dbReference type="SAM" id="Coils"/>
    </source>
</evidence>
<dbReference type="InterPro" id="IPR001452">
    <property type="entry name" value="SH3_domain"/>
</dbReference>
<dbReference type="Gene3D" id="1.20.1270.60">
    <property type="entry name" value="Arfaptin homology (AH) domain/BAR domain"/>
    <property type="match status" value="1"/>
</dbReference>
<evidence type="ECO:0000256" key="15">
    <source>
        <dbReference type="PROSITE-ProRule" id="PRU00192"/>
    </source>
</evidence>
<keyword evidence="7" id="KW-1003">Cell membrane</keyword>
<dbReference type="GO" id="GO:0005938">
    <property type="term" value="C:cell cortex"/>
    <property type="evidence" value="ECO:0007669"/>
    <property type="project" value="UniProtKB-SubCell"/>
</dbReference>
<feature type="coiled-coil region" evidence="17">
    <location>
        <begin position="105"/>
        <end position="150"/>
    </location>
</feature>
<evidence type="ECO:0000313" key="23">
    <source>
        <dbReference type="Proteomes" id="UP001187315"/>
    </source>
</evidence>
<keyword evidence="12" id="KW-0472">Membrane</keyword>
<dbReference type="InterPro" id="IPR027267">
    <property type="entry name" value="AH/BAR_dom_sf"/>
</dbReference>
<sequence length="518" mass="59918">MDWGTALWDQHDTIEKHTQSGLDLIDRYVKFVKERVEIEQGYTKQLKALYRRHSRRGSKEDQEMRFSNQQSFQELLSGLNECATQRESMAENMSQNICMELTKYLHDVKLERKSYLNEVKKLQQNLEVSYKHLEASKKRFEKEWKEAEKAGLQAEKTEQDPTTTKADVEKARINARAHLDHSDECKNDYAAQLQKYNKEQNQVYHTEIPSIFNKLQQMEEKRIRKLAEGYSLLADNERNILPSISQRLEKIITHSNSMDEKQDSMMVIEQFKSGQMPPADVEFEDFSQGIRSASAAVENTHQISKVRIKQLFKKNKQGVNIDRNMGVPPPLEDFSHLPTDQRKKRLQEKIDEVSKELQKETDQSEALNKMKRVYEQNRDLGDPNSLGPQINQTTQNINRLKGDLTRYQMWLTEAGGVSTQNSNQTSPYYLTITPEFPSPPDPTELQHHSSFDEDFDEDVPIARCLALYDFNGVRDGEVSMEAGEHLSVLDEDSGDGWVRVKKTSGNIGYVPASYIQLN</sequence>
<keyword evidence="8" id="KW-0963">Cytoplasm</keyword>
<evidence type="ECO:0000313" key="22">
    <source>
        <dbReference type="EMBL" id="KAK2818327.1"/>
    </source>
</evidence>
<evidence type="ECO:0000259" key="21">
    <source>
        <dbReference type="PROSITE" id="PS51860"/>
    </source>
</evidence>
<evidence type="ECO:0000256" key="10">
    <source>
        <dbReference type="ARBA" id="ARBA00023054"/>
    </source>
</evidence>
<dbReference type="SMART" id="SM00326">
    <property type="entry name" value="SH3"/>
    <property type="match status" value="1"/>
</dbReference>
<evidence type="ECO:0000256" key="5">
    <source>
        <dbReference type="ARBA" id="ARBA00009426"/>
    </source>
</evidence>
<dbReference type="GO" id="GO:0005886">
    <property type="term" value="C:plasma membrane"/>
    <property type="evidence" value="ECO:0007669"/>
    <property type="project" value="UniProtKB-SubCell"/>
</dbReference>
<dbReference type="InterPro" id="IPR001060">
    <property type="entry name" value="FCH_dom"/>
</dbReference>
<feature type="domain" description="SH3" evidence="19">
    <location>
        <begin position="459"/>
        <end position="518"/>
    </location>
</feature>
<evidence type="ECO:0000256" key="3">
    <source>
        <dbReference type="ARBA" id="ARBA00004371"/>
    </source>
</evidence>
<name>A0AA88J3L4_TACVA</name>
<dbReference type="Pfam" id="PF14604">
    <property type="entry name" value="SH3_9"/>
    <property type="match status" value="1"/>
</dbReference>
<evidence type="ECO:0000256" key="13">
    <source>
        <dbReference type="ARBA" id="ARBA00023212"/>
    </source>
</evidence>
<dbReference type="PANTHER" id="PTHR15735:SF17">
    <property type="entry name" value="CDC42-INTERACTING PROTEIN 4"/>
    <property type="match status" value="1"/>
</dbReference>
<dbReference type="PANTHER" id="PTHR15735">
    <property type="entry name" value="FCH AND DOUBLE SH3 DOMAINS PROTEIN"/>
    <property type="match status" value="1"/>
</dbReference>
<keyword evidence="6 15" id="KW-0728">SH3 domain</keyword>
<evidence type="ECO:0000256" key="12">
    <source>
        <dbReference type="ARBA" id="ARBA00023136"/>
    </source>
</evidence>
<keyword evidence="23" id="KW-1185">Reference proteome</keyword>
<accession>A0AA88J3L4</accession>
<evidence type="ECO:0000256" key="2">
    <source>
        <dbReference type="ARBA" id="ARBA00004245"/>
    </source>
</evidence>
<keyword evidence="14" id="KW-0458">Lysosome</keyword>
<dbReference type="PROSITE" id="PS50002">
    <property type="entry name" value="SH3"/>
    <property type="match status" value="1"/>
</dbReference>
<comment type="similarity">
    <text evidence="5">Belongs to the FNBP1 family.</text>
</comment>
<feature type="region of interest" description="Disordered" evidence="18">
    <location>
        <begin position="320"/>
        <end position="345"/>
    </location>
</feature>
<dbReference type="Pfam" id="PF00611">
    <property type="entry name" value="FCH"/>
    <property type="match status" value="1"/>
</dbReference>
<dbReference type="Gene3D" id="6.10.140.470">
    <property type="match status" value="1"/>
</dbReference>
<evidence type="ECO:0000259" key="20">
    <source>
        <dbReference type="PROSITE" id="PS51741"/>
    </source>
</evidence>
<evidence type="ECO:0000256" key="14">
    <source>
        <dbReference type="ARBA" id="ARBA00023228"/>
    </source>
</evidence>
<evidence type="ECO:0000256" key="8">
    <source>
        <dbReference type="ARBA" id="ARBA00022490"/>
    </source>
</evidence>
<dbReference type="EMBL" id="JAVHJS010000024">
    <property type="protein sequence ID" value="KAK2818327.1"/>
    <property type="molecule type" value="Genomic_DNA"/>
</dbReference>
<evidence type="ECO:0000256" key="1">
    <source>
        <dbReference type="ARBA" id="ARBA00004236"/>
    </source>
</evidence>
<evidence type="ECO:0000256" key="4">
    <source>
        <dbReference type="ARBA" id="ARBA00004544"/>
    </source>
</evidence>
<organism evidence="22 23">
    <name type="scientific">Tachysurus vachellii</name>
    <name type="common">Darkbarbel catfish</name>
    <name type="synonym">Pelteobagrus vachellii</name>
    <dbReference type="NCBI Taxonomy" id="175792"/>
    <lineage>
        <taxon>Eukaryota</taxon>
        <taxon>Metazoa</taxon>
        <taxon>Chordata</taxon>
        <taxon>Craniata</taxon>
        <taxon>Vertebrata</taxon>
        <taxon>Euteleostomi</taxon>
        <taxon>Actinopterygii</taxon>
        <taxon>Neopterygii</taxon>
        <taxon>Teleostei</taxon>
        <taxon>Ostariophysi</taxon>
        <taxon>Siluriformes</taxon>
        <taxon>Bagridae</taxon>
        <taxon>Tachysurus</taxon>
    </lineage>
</organism>
<dbReference type="AlphaFoldDB" id="A0AA88J3L4"/>
<dbReference type="CDD" id="cd11911">
    <property type="entry name" value="SH3_CIP4-like"/>
    <property type="match status" value="1"/>
</dbReference>
<evidence type="ECO:0000256" key="11">
    <source>
        <dbReference type="ARBA" id="ARBA00023121"/>
    </source>
</evidence>
<dbReference type="SUPFAM" id="SSF103657">
    <property type="entry name" value="BAR/IMD domain-like"/>
    <property type="match status" value="1"/>
</dbReference>
<dbReference type="PROSITE" id="PS51860">
    <property type="entry name" value="REM_1"/>
    <property type="match status" value="1"/>
</dbReference>
<keyword evidence="9" id="KW-0254">Endocytosis</keyword>
<evidence type="ECO:0000256" key="6">
    <source>
        <dbReference type="ARBA" id="ARBA00022443"/>
    </source>
</evidence>
<dbReference type="InterPro" id="IPR011072">
    <property type="entry name" value="HR1_rho-bd"/>
</dbReference>
<keyword evidence="10 16" id="KW-0175">Coiled coil</keyword>
<dbReference type="GO" id="GO:0005856">
    <property type="term" value="C:cytoskeleton"/>
    <property type="evidence" value="ECO:0007669"/>
    <property type="project" value="UniProtKB-SubCell"/>
</dbReference>
<dbReference type="Proteomes" id="UP001187315">
    <property type="component" value="Unassembled WGS sequence"/>
</dbReference>
<dbReference type="GO" id="GO:0006897">
    <property type="term" value="P:endocytosis"/>
    <property type="evidence" value="ECO:0007669"/>
    <property type="project" value="UniProtKB-KW"/>
</dbReference>
<proteinExistence type="inferred from homology"/>
<dbReference type="GO" id="GO:0007165">
    <property type="term" value="P:signal transduction"/>
    <property type="evidence" value="ECO:0007669"/>
    <property type="project" value="InterPro"/>
</dbReference>
<dbReference type="InterPro" id="IPR057870">
    <property type="entry name" value="HR1_TOCA"/>
</dbReference>
<dbReference type="InterPro" id="IPR031160">
    <property type="entry name" value="F_BAR_dom"/>
</dbReference>
<reference evidence="22" key="1">
    <citation type="submission" date="2023-08" db="EMBL/GenBank/DDBJ databases">
        <title>Pelteobagrus vachellii genome.</title>
        <authorList>
            <person name="Liu H."/>
        </authorList>
    </citation>
    <scope>NUCLEOTIDE SEQUENCE</scope>
    <source>
        <strain evidence="22">PRFRI_2022a</strain>
        <tissue evidence="22">Muscle</tissue>
    </source>
</reference>
<dbReference type="SUPFAM" id="SSF50044">
    <property type="entry name" value="SH3-domain"/>
    <property type="match status" value="1"/>
</dbReference>
<comment type="subcellular location">
    <subcellularLocation>
        <location evidence="1">Cell membrane</location>
    </subcellularLocation>
    <subcellularLocation>
        <location evidence="4">Cytoplasm</location>
        <location evidence="4">Cell cortex</location>
    </subcellularLocation>
    <subcellularLocation>
        <location evidence="2">Cytoplasm</location>
        <location evidence="2">Cytoskeleton</location>
    </subcellularLocation>
    <subcellularLocation>
        <location evidence="3">Lysosome</location>
    </subcellularLocation>
</comment>